<dbReference type="Proteomes" id="UP000824596">
    <property type="component" value="Unassembled WGS sequence"/>
</dbReference>
<keyword evidence="5" id="KW-1185">Reference proteome</keyword>
<dbReference type="Pfam" id="PF03221">
    <property type="entry name" value="HTH_Tnp_Tc5"/>
    <property type="match status" value="1"/>
</dbReference>
<dbReference type="GeneID" id="68350612"/>
<name>A0A9P8SQ45_9HYPO</name>
<dbReference type="EMBL" id="JAIZPD010000001">
    <property type="protein sequence ID" value="KAH0968841.1"/>
    <property type="molecule type" value="Genomic_DNA"/>
</dbReference>
<dbReference type="AlphaFoldDB" id="A0A9P8SQ45"/>
<dbReference type="InterPro" id="IPR007889">
    <property type="entry name" value="HTH_Psq"/>
</dbReference>
<dbReference type="Pfam" id="PF05225">
    <property type="entry name" value="HTH_psq"/>
    <property type="match status" value="1"/>
</dbReference>
<dbReference type="RefSeq" id="XP_044726354.1">
    <property type="nucleotide sequence ID" value="XM_044859954.1"/>
</dbReference>
<evidence type="ECO:0000256" key="1">
    <source>
        <dbReference type="ARBA" id="ARBA00023125"/>
    </source>
</evidence>
<dbReference type="GO" id="GO:0003677">
    <property type="term" value="F:DNA binding"/>
    <property type="evidence" value="ECO:0007669"/>
    <property type="project" value="UniProtKB-KW"/>
</dbReference>
<keyword evidence="2" id="KW-0539">Nucleus</keyword>
<organism evidence="4 5">
    <name type="scientific">Hirsutella rhossiliensis</name>
    <dbReference type="NCBI Taxonomy" id="111463"/>
    <lineage>
        <taxon>Eukaryota</taxon>
        <taxon>Fungi</taxon>
        <taxon>Dikarya</taxon>
        <taxon>Ascomycota</taxon>
        <taxon>Pezizomycotina</taxon>
        <taxon>Sordariomycetes</taxon>
        <taxon>Hypocreomycetidae</taxon>
        <taxon>Hypocreales</taxon>
        <taxon>Ophiocordycipitaceae</taxon>
        <taxon>Hirsutella</taxon>
    </lineage>
</organism>
<dbReference type="SMART" id="SM00674">
    <property type="entry name" value="CENPB"/>
    <property type="match status" value="1"/>
</dbReference>
<feature type="domain" description="HTH CENPB-type" evidence="3">
    <location>
        <begin position="55"/>
        <end position="125"/>
    </location>
</feature>
<dbReference type="InterPro" id="IPR006600">
    <property type="entry name" value="HTH_CenpB_DNA-bd_dom"/>
</dbReference>
<evidence type="ECO:0000313" key="4">
    <source>
        <dbReference type="EMBL" id="KAH0968841.1"/>
    </source>
</evidence>
<dbReference type="OrthoDB" id="5089298at2759"/>
<dbReference type="InterPro" id="IPR009057">
    <property type="entry name" value="Homeodomain-like_sf"/>
</dbReference>
<dbReference type="Gene3D" id="1.10.10.60">
    <property type="entry name" value="Homeodomain-like"/>
    <property type="match status" value="1"/>
</dbReference>
<reference evidence="4" key="1">
    <citation type="submission" date="2021-09" db="EMBL/GenBank/DDBJ databases">
        <title>A high-quality genome of the endoparasitic fungus Hirsutella rhossiliensis with a comparison of Hirsutella genomes reveals transposable elements contributing to genome size variation.</title>
        <authorList>
            <person name="Lin R."/>
            <person name="Jiao Y."/>
            <person name="Sun X."/>
            <person name="Ling J."/>
            <person name="Xie B."/>
            <person name="Cheng X."/>
        </authorList>
    </citation>
    <scope>NUCLEOTIDE SEQUENCE</scope>
    <source>
        <strain evidence="4">HR02</strain>
    </source>
</reference>
<evidence type="ECO:0000256" key="2">
    <source>
        <dbReference type="ARBA" id="ARBA00023242"/>
    </source>
</evidence>
<sequence>MTLKRPRSIYTEDIMANAIIDVTKNGLSQYRAAQKYDIPQQSISDRLKGQVALADQIQPRQLLSKSQEARLVSWILRQESLGYAPSHSQIRACVEALMKQLNNDRTVGRNWVSKFINRHPDIKNKRGRRQEANRFNAFTPRAVHWFFDIREKEYGWIKPENTVNVDEGGIMSGFEEEAVSEVETASVIEVKVAPKPFQSPPDPGECFSRYLNNALIGCNAVITAAPPRHDRATHVTVPLAAMESMSTVFSTTYESEAEATRACKTVGWEIGFGLRRRNAKPSARAPTSVFCDFDTMERLDEANALALREMAKECPL</sequence>
<dbReference type="SUPFAM" id="SSF46689">
    <property type="entry name" value="Homeodomain-like"/>
    <property type="match status" value="2"/>
</dbReference>
<proteinExistence type="predicted"/>
<evidence type="ECO:0000313" key="5">
    <source>
        <dbReference type="Proteomes" id="UP000824596"/>
    </source>
</evidence>
<evidence type="ECO:0000259" key="3">
    <source>
        <dbReference type="PROSITE" id="PS51253"/>
    </source>
</evidence>
<comment type="caution">
    <text evidence="4">The sequence shown here is derived from an EMBL/GenBank/DDBJ whole genome shotgun (WGS) entry which is preliminary data.</text>
</comment>
<gene>
    <name evidence="4" type="ORF">HRG_01483</name>
</gene>
<keyword evidence="1 4" id="KW-0238">DNA-binding</keyword>
<accession>A0A9P8SQ45</accession>
<dbReference type="PROSITE" id="PS51253">
    <property type="entry name" value="HTH_CENPB"/>
    <property type="match status" value="1"/>
</dbReference>
<protein>
    <submittedName>
        <fullName evidence="4">Tc5 transposase DNA-binding domain-containing protein</fullName>
    </submittedName>
</protein>